<dbReference type="EMBL" id="JAVDQG010000001">
    <property type="protein sequence ID" value="MDR6224358.1"/>
    <property type="molecule type" value="Genomic_DNA"/>
</dbReference>
<name>A0ABU1IIX6_9BACL</name>
<comment type="caution">
    <text evidence="1">The sequence shown here is derived from an EMBL/GenBank/DDBJ whole genome shotgun (WGS) entry which is preliminary data.</text>
</comment>
<sequence length="71" mass="8455">MLNSIQMRYRYTPKHFDFPIPPIRDKADILASAVLVQPDIILSGDEDFHTREIREHFAVYTPADFLRDFRF</sequence>
<dbReference type="RefSeq" id="WP_309861599.1">
    <property type="nucleotide sequence ID" value="NZ_JAVDQG010000001.1"/>
</dbReference>
<organism evidence="1 2">
    <name type="scientific">Desmospora profundinema</name>
    <dbReference type="NCBI Taxonomy" id="1571184"/>
    <lineage>
        <taxon>Bacteria</taxon>
        <taxon>Bacillati</taxon>
        <taxon>Bacillota</taxon>
        <taxon>Bacilli</taxon>
        <taxon>Bacillales</taxon>
        <taxon>Thermoactinomycetaceae</taxon>
        <taxon>Desmospora</taxon>
    </lineage>
</organism>
<gene>
    <name evidence="1" type="ORF">JOE21_000346</name>
</gene>
<protein>
    <submittedName>
        <fullName evidence="1">Nucleic acid-binding protein</fullName>
    </submittedName>
</protein>
<accession>A0ABU1IIX6</accession>
<keyword evidence="2" id="KW-1185">Reference proteome</keyword>
<proteinExistence type="predicted"/>
<reference evidence="1 2" key="1">
    <citation type="submission" date="2023-07" db="EMBL/GenBank/DDBJ databases">
        <title>Genomic Encyclopedia of Type Strains, Phase IV (KMG-IV): sequencing the most valuable type-strain genomes for metagenomic binning, comparative biology and taxonomic classification.</title>
        <authorList>
            <person name="Goeker M."/>
        </authorList>
    </citation>
    <scope>NUCLEOTIDE SEQUENCE [LARGE SCALE GENOMIC DNA]</scope>
    <source>
        <strain evidence="1 2">DSM 45903</strain>
    </source>
</reference>
<evidence type="ECO:0000313" key="1">
    <source>
        <dbReference type="EMBL" id="MDR6224358.1"/>
    </source>
</evidence>
<dbReference type="Proteomes" id="UP001185012">
    <property type="component" value="Unassembled WGS sequence"/>
</dbReference>
<evidence type="ECO:0000313" key="2">
    <source>
        <dbReference type="Proteomes" id="UP001185012"/>
    </source>
</evidence>